<dbReference type="CDD" id="cd00109">
    <property type="entry name" value="Kunitz-type"/>
    <property type="match status" value="4"/>
</dbReference>
<reference evidence="6" key="2">
    <citation type="submission" date="2016-11" db="UniProtKB">
        <authorList>
            <consortium name="WormBaseParasite"/>
        </authorList>
    </citation>
    <scope>IDENTIFICATION</scope>
</reference>
<dbReference type="GO" id="GO:0005615">
    <property type="term" value="C:extracellular space"/>
    <property type="evidence" value="ECO:0007669"/>
    <property type="project" value="TreeGrafter"/>
</dbReference>
<evidence type="ECO:0000313" key="5">
    <source>
        <dbReference type="Proteomes" id="UP000095285"/>
    </source>
</evidence>
<feature type="domain" description="BPTI/Kunitz inhibitor" evidence="4">
    <location>
        <begin position="262"/>
        <end position="306"/>
    </location>
</feature>
<dbReference type="InterPro" id="IPR050098">
    <property type="entry name" value="TFPI/VKTCI-like"/>
</dbReference>
<dbReference type="Pfam" id="PF00014">
    <property type="entry name" value="Kunitz_BPTI"/>
    <property type="match status" value="6"/>
</dbReference>
<dbReference type="InterPro" id="IPR020901">
    <property type="entry name" value="Prtase_inh_Kunz-CS"/>
</dbReference>
<dbReference type="InterPro" id="IPR002223">
    <property type="entry name" value="Kunitz_BPTI"/>
</dbReference>
<evidence type="ECO:0000256" key="3">
    <source>
        <dbReference type="ARBA" id="ARBA00023157"/>
    </source>
</evidence>
<evidence type="ECO:0000256" key="1">
    <source>
        <dbReference type="ARBA" id="ARBA00022690"/>
    </source>
</evidence>
<organism evidence="5 6">
    <name type="scientific">Loa loa</name>
    <name type="common">Eye worm</name>
    <name type="synonym">Filaria loa</name>
    <dbReference type="NCBI Taxonomy" id="7209"/>
    <lineage>
        <taxon>Eukaryota</taxon>
        <taxon>Metazoa</taxon>
        <taxon>Ecdysozoa</taxon>
        <taxon>Nematoda</taxon>
        <taxon>Chromadorea</taxon>
        <taxon>Rhabditida</taxon>
        <taxon>Spirurina</taxon>
        <taxon>Spiruromorpha</taxon>
        <taxon>Filarioidea</taxon>
        <taxon>Onchocercidae</taxon>
        <taxon>Loa</taxon>
    </lineage>
</organism>
<reference evidence="5" key="1">
    <citation type="submission" date="2012-04" db="EMBL/GenBank/DDBJ databases">
        <title>The Genome Sequence of Loa loa.</title>
        <authorList>
            <consortium name="The Broad Institute Genome Sequencing Platform"/>
            <consortium name="Broad Institute Genome Sequencing Center for Infectious Disease"/>
            <person name="Nutman T.B."/>
            <person name="Fink D.L."/>
            <person name="Russ C."/>
            <person name="Young S."/>
            <person name="Zeng Q."/>
            <person name="Gargeya S."/>
            <person name="Alvarado L."/>
            <person name="Berlin A."/>
            <person name="Chapman S.B."/>
            <person name="Chen Z."/>
            <person name="Freedman E."/>
            <person name="Gellesch M."/>
            <person name="Goldberg J."/>
            <person name="Griggs A."/>
            <person name="Gujja S."/>
            <person name="Heilman E.R."/>
            <person name="Heiman D."/>
            <person name="Howarth C."/>
            <person name="Mehta T."/>
            <person name="Neiman D."/>
            <person name="Pearson M."/>
            <person name="Roberts A."/>
            <person name="Saif S."/>
            <person name="Shea T."/>
            <person name="Shenoy N."/>
            <person name="Sisk P."/>
            <person name="Stolte C."/>
            <person name="Sykes S."/>
            <person name="White J."/>
            <person name="Yandava C."/>
            <person name="Haas B."/>
            <person name="Henn M.R."/>
            <person name="Nusbaum C."/>
            <person name="Birren B."/>
        </authorList>
    </citation>
    <scope>NUCLEOTIDE SEQUENCE [LARGE SCALE GENOMIC DNA]</scope>
</reference>
<feature type="domain" description="BPTI/Kunitz inhibitor" evidence="4">
    <location>
        <begin position="596"/>
        <end position="647"/>
    </location>
</feature>
<dbReference type="PRINTS" id="PR00759">
    <property type="entry name" value="BASICPTASE"/>
</dbReference>
<dbReference type="InterPro" id="IPR036880">
    <property type="entry name" value="Kunitz_BPTI_sf"/>
</dbReference>
<dbReference type="Proteomes" id="UP000095285">
    <property type="component" value="Unassembled WGS sequence"/>
</dbReference>
<keyword evidence="2" id="KW-0722">Serine protease inhibitor</keyword>
<accession>A0A1I7VXM1</accession>
<keyword evidence="1" id="KW-0646">Protease inhibitor</keyword>
<dbReference type="PROSITE" id="PS50279">
    <property type="entry name" value="BPTI_KUNITZ_2"/>
    <property type="match status" value="7"/>
</dbReference>
<evidence type="ECO:0000256" key="2">
    <source>
        <dbReference type="ARBA" id="ARBA00022900"/>
    </source>
</evidence>
<proteinExistence type="predicted"/>
<feature type="domain" description="BPTI/Kunitz inhibitor" evidence="4">
    <location>
        <begin position="537"/>
        <end position="588"/>
    </location>
</feature>
<feature type="domain" description="BPTI/Kunitz inhibitor" evidence="4">
    <location>
        <begin position="12"/>
        <end position="71"/>
    </location>
</feature>
<dbReference type="WBParaSite" id="EN70_7401">
    <property type="protein sequence ID" value="EN70_7401"/>
    <property type="gene ID" value="EN70_7401"/>
</dbReference>
<dbReference type="PANTHER" id="PTHR10083:SF374">
    <property type="entry name" value="BPTI_KUNITZ INHIBITOR DOMAIN-CONTAINING PROTEIN"/>
    <property type="match status" value="1"/>
</dbReference>
<keyword evidence="3" id="KW-1015">Disulfide bond</keyword>
<dbReference type="Gene3D" id="4.10.410.10">
    <property type="entry name" value="Pancreatic trypsin inhibitor Kunitz domain"/>
    <property type="match status" value="7"/>
</dbReference>
<sequence length="809" mass="93314">MLIVISSVFPACFLKFDTNLRYGCKTFDWRPRFFYNQTSSTCEMFWYDTSCPKRRKVTNMFYHRGICKRLCEQSDQMTGKPSQRNDIRHIGQISAMFSQPYSSMRSKSIQMRKIFDGLLIDAYIKPVKAAKLEISNINCSYTSLHGTVLKINPNSTPSSNHSGIHVIPAGNSFGIRATPGSNPSGIHVTHSYVKEAPENDNASSFDFHILKAEFRRSLQKVFPRSAKEEEDNDKTYHFDQFMPVLSKTSKYSEFDPKLADKCNITNWLPRYYYDIKSNKCRMFWNSECTSDNGNNFENITNCQKRCAIRWPGSGSDKVKGQMLPLALITRCLEPLALGNCSKMHPAYYYNRGTQRCEPFVYSGCDGNSNRFLTLNQCQTTCHQFRRLSLLETNCFLPFDGGKQFKERKCAKTPETPGIFYYYSHENECCGRFWYSGCAGNENRFYDLSTCKTVCLHIPTRFVFENVPHTKVYFEPIMKGKCLGSNQKSVQRWAYDHIQLRCVTFNYTGCNGNQNRFLTEYSCNVLCKGLKRPLQERCIAYPNWSNCNQLSNQWFYNLTKGTCEQFLCGDCNGDNGNRFDTIERCQQICGVRTKTECSEPLDRGYWCELMSNRYYYNSEINACKSFHYTECGKSRNIFKTQQECEEKCLNQADLSSPQFPLSNSSSGQINCKLFILMVLKIDRSVKPLVKHISHAHQIMVTDNTPYIKTGAQWLEDGKCIGYRYNITGERTRLMSYLCSMEPGGTCYTQILSTTNGDEKCRFVQPWLKGMHLYSWFFTIDRQSYPIGEQALNETVATLIILPSNDCHSIC</sequence>
<protein>
    <submittedName>
        <fullName evidence="6">Kunitz/Bovine pancreatic trypsin inhibitor domain-containing protein</fullName>
    </submittedName>
</protein>
<evidence type="ECO:0000259" key="4">
    <source>
        <dbReference type="PROSITE" id="PS50279"/>
    </source>
</evidence>
<dbReference type="SMART" id="SM00131">
    <property type="entry name" value="KU"/>
    <property type="match status" value="7"/>
</dbReference>
<keyword evidence="5" id="KW-1185">Reference proteome</keyword>
<feature type="domain" description="BPTI/Kunitz inhibitor" evidence="4">
    <location>
        <begin position="331"/>
        <end position="381"/>
    </location>
</feature>
<dbReference type="PANTHER" id="PTHR10083">
    <property type="entry name" value="KUNITZ-TYPE PROTEASE INHIBITOR-RELATED"/>
    <property type="match status" value="1"/>
</dbReference>
<feature type="domain" description="BPTI/Kunitz inhibitor" evidence="4">
    <location>
        <begin position="394"/>
        <end position="454"/>
    </location>
</feature>
<evidence type="ECO:0000313" key="6">
    <source>
        <dbReference type="WBParaSite" id="EN70_7401"/>
    </source>
</evidence>
<name>A0A1I7VXM1_LOALO</name>
<feature type="domain" description="BPTI/Kunitz inhibitor" evidence="4">
    <location>
        <begin position="472"/>
        <end position="526"/>
    </location>
</feature>
<dbReference type="eggNOG" id="KOG4295">
    <property type="taxonomic scope" value="Eukaryota"/>
</dbReference>
<dbReference type="AlphaFoldDB" id="A0A1I7VXM1"/>
<dbReference type="SUPFAM" id="SSF57362">
    <property type="entry name" value="BPTI-like"/>
    <property type="match status" value="7"/>
</dbReference>
<dbReference type="GO" id="GO:0004867">
    <property type="term" value="F:serine-type endopeptidase inhibitor activity"/>
    <property type="evidence" value="ECO:0007669"/>
    <property type="project" value="UniProtKB-KW"/>
</dbReference>
<dbReference type="PROSITE" id="PS00280">
    <property type="entry name" value="BPTI_KUNITZ_1"/>
    <property type="match status" value="3"/>
</dbReference>